<sequence length="713" mass="77556">MGTAYIFTLQPTFTQGLVLGQLSILCLLVVVLKYLFFDSPSDRPYKSFSYQPRILTEEEDISVRKLKADAAKVGAVSNAEESADWLNILLHQVLDAYRTKLRDDLPGPEGDEVARKRVEAFANKIRPPGFLDPIKVHSVDLGLSAPRLSRARPRTASTPHIEPQLEVDMHYTDTLSISISTSVLFNYPFIAFARLPISLTISLSLFSSTILLTPPQTHTPHPTITISLPSPQSEFILDLKTTSLMGSRAKLADVPKLHELITHQIRRVIAEKGTWKVVLPGLASVQEVKEDVQKQMTQDWSLPDIAILLWLAGVFVNPICIALVMLVRAFHLVSLCFVLGAAADSNDWVNVDYVKQAASKPNPDTAAAISNIASKADSTAQKGPWTIINKNINPPSGDARDYLSWAPYHWPDCNWCSKGTSHFANPNATDPNDDPDDPGDDPEDGSGGDSGDNSPLENGGVDDPESENIAARDTSQRFSSHFKGSPFSTHHRMKRVHRPRRITFDTPPLLLAGRQEDGSTPSTTQDLDGWFVPSDAIPSIPISVPTQPPSVAFPQPPANNPLQPTTTANRVVGTGAPAQAPAKTGGGSKCTPSPTKSLAPSATWTTCPYVVRDGKVNPDTDTLVGPDAVQNMSQSVLYNALAYALQKTSKYSQNVAKFIDTFFLSSTTGMHPNVNFGQMVRGPGKEHQVGTFTGILDLRGMPRLDFCQGASDE</sequence>
<dbReference type="Proteomes" id="UP001148662">
    <property type="component" value="Unassembled WGS sequence"/>
</dbReference>
<keyword evidence="2" id="KW-1185">Reference proteome</keyword>
<gene>
    <name evidence="1" type="ORF">NM688_g6514</name>
</gene>
<evidence type="ECO:0000313" key="2">
    <source>
        <dbReference type="Proteomes" id="UP001148662"/>
    </source>
</evidence>
<comment type="caution">
    <text evidence="1">The sequence shown here is derived from an EMBL/GenBank/DDBJ whole genome shotgun (WGS) entry which is preliminary data.</text>
</comment>
<dbReference type="EMBL" id="JANHOG010001352">
    <property type="protein sequence ID" value="KAJ3538507.1"/>
    <property type="molecule type" value="Genomic_DNA"/>
</dbReference>
<protein>
    <submittedName>
        <fullName evidence="1">Uncharacterized protein</fullName>
    </submittedName>
</protein>
<reference evidence="1" key="1">
    <citation type="submission" date="2022-07" db="EMBL/GenBank/DDBJ databases">
        <title>Genome Sequence of Phlebia brevispora.</title>
        <authorList>
            <person name="Buettner E."/>
        </authorList>
    </citation>
    <scope>NUCLEOTIDE SEQUENCE</scope>
    <source>
        <strain evidence="1">MPL23</strain>
    </source>
</reference>
<name>A0ACC1SF72_9APHY</name>
<accession>A0ACC1SF72</accession>
<organism evidence="1 2">
    <name type="scientific">Phlebia brevispora</name>
    <dbReference type="NCBI Taxonomy" id="194682"/>
    <lineage>
        <taxon>Eukaryota</taxon>
        <taxon>Fungi</taxon>
        <taxon>Dikarya</taxon>
        <taxon>Basidiomycota</taxon>
        <taxon>Agaricomycotina</taxon>
        <taxon>Agaricomycetes</taxon>
        <taxon>Polyporales</taxon>
        <taxon>Meruliaceae</taxon>
        <taxon>Phlebia</taxon>
    </lineage>
</organism>
<proteinExistence type="predicted"/>
<evidence type="ECO:0000313" key="1">
    <source>
        <dbReference type="EMBL" id="KAJ3538507.1"/>
    </source>
</evidence>